<organism evidence="2 3">
    <name type="scientific">Rhizobium oryzicola</name>
    <dbReference type="NCBI Taxonomy" id="1232668"/>
    <lineage>
        <taxon>Bacteria</taxon>
        <taxon>Pseudomonadati</taxon>
        <taxon>Pseudomonadota</taxon>
        <taxon>Alphaproteobacteria</taxon>
        <taxon>Hyphomicrobiales</taxon>
        <taxon>Rhizobiaceae</taxon>
        <taxon>Rhizobium/Agrobacterium group</taxon>
        <taxon>Rhizobium</taxon>
    </lineage>
</organism>
<dbReference type="Pfam" id="PF05016">
    <property type="entry name" value="ParE_toxin"/>
    <property type="match status" value="1"/>
</dbReference>
<dbReference type="InterPro" id="IPR007712">
    <property type="entry name" value="RelE/ParE_toxin"/>
</dbReference>
<protein>
    <submittedName>
        <fullName evidence="2">Type II toxin-antitoxin system RelE/ParE family toxin</fullName>
    </submittedName>
</protein>
<gene>
    <name evidence="2" type="ORF">Q2T52_19665</name>
</gene>
<reference evidence="2" key="1">
    <citation type="journal article" date="2015" name="Int. J. Syst. Evol. Microbiol.">
        <title>Rhizobium oryzicola sp. nov., potential plant-growth-promoting endophytic bacteria isolated from rice roots.</title>
        <authorList>
            <person name="Zhang X.X."/>
            <person name="Gao J.S."/>
            <person name="Cao Y.H."/>
            <person name="Sheirdil R.A."/>
            <person name="Wang X.C."/>
            <person name="Zhang L."/>
        </authorList>
    </citation>
    <scope>NUCLEOTIDE SEQUENCE</scope>
    <source>
        <strain evidence="2">05753</strain>
    </source>
</reference>
<evidence type="ECO:0000313" key="3">
    <source>
        <dbReference type="Proteomes" id="UP001169006"/>
    </source>
</evidence>
<name>A0ABT8T0M7_9HYPH</name>
<comment type="caution">
    <text evidence="2">The sequence shown here is derived from an EMBL/GenBank/DDBJ whole genome shotgun (WGS) entry which is preliminary data.</text>
</comment>
<dbReference type="Proteomes" id="UP001169006">
    <property type="component" value="Unassembled WGS sequence"/>
</dbReference>
<keyword evidence="3" id="KW-1185">Reference proteome</keyword>
<dbReference type="Gene3D" id="3.30.2310.20">
    <property type="entry name" value="RelE-like"/>
    <property type="match status" value="1"/>
</dbReference>
<evidence type="ECO:0000256" key="1">
    <source>
        <dbReference type="ARBA" id="ARBA00022649"/>
    </source>
</evidence>
<dbReference type="InterPro" id="IPR035093">
    <property type="entry name" value="RelE/ParE_toxin_dom_sf"/>
</dbReference>
<keyword evidence="1" id="KW-1277">Toxin-antitoxin system</keyword>
<evidence type="ECO:0000313" key="2">
    <source>
        <dbReference type="EMBL" id="MDO1584310.1"/>
    </source>
</evidence>
<accession>A0ABT8T0M7</accession>
<reference evidence="2" key="2">
    <citation type="submission" date="2023-07" db="EMBL/GenBank/DDBJ databases">
        <authorList>
            <person name="Sun H."/>
        </authorList>
    </citation>
    <scope>NUCLEOTIDE SEQUENCE</scope>
    <source>
        <strain evidence="2">05753</strain>
    </source>
</reference>
<proteinExistence type="predicted"/>
<dbReference type="RefSeq" id="WP_302078536.1">
    <property type="nucleotide sequence ID" value="NZ_JAUKWQ010000007.1"/>
</dbReference>
<sequence length="122" mass="14022">MVNIRLSSTAESDIIHILAQTYEMFGHDAQARYQLLLVTALRDLGENCRRHGVLSRPELSTGIFSYHLRHSRNRARHETGIVRRPRHLILFRQVNDSMIGVGRVLHDVMELARHLPADFGSE</sequence>
<dbReference type="EMBL" id="JAUKWQ010000007">
    <property type="protein sequence ID" value="MDO1584310.1"/>
    <property type="molecule type" value="Genomic_DNA"/>
</dbReference>